<dbReference type="GO" id="GO:0035173">
    <property type="term" value="F:histone kinase activity"/>
    <property type="evidence" value="ECO:0007669"/>
    <property type="project" value="UniProtKB-ARBA"/>
</dbReference>
<dbReference type="Pfam" id="PF12330">
    <property type="entry name" value="Haspin_kinase"/>
    <property type="match status" value="1"/>
</dbReference>
<dbReference type="OrthoDB" id="21018at2759"/>
<dbReference type="PROSITE" id="PS50011">
    <property type="entry name" value="PROTEIN_KINASE_DOM"/>
    <property type="match status" value="1"/>
</dbReference>
<evidence type="ECO:0000256" key="1">
    <source>
        <dbReference type="SAM" id="MobiDB-lite"/>
    </source>
</evidence>
<keyword evidence="4" id="KW-1185">Reference proteome</keyword>
<organism evidence="3 4">
    <name type="scientific">Trichuris trichiura</name>
    <name type="common">Whipworm</name>
    <name type="synonym">Trichocephalus trichiurus</name>
    <dbReference type="NCBI Taxonomy" id="36087"/>
    <lineage>
        <taxon>Eukaryota</taxon>
        <taxon>Metazoa</taxon>
        <taxon>Ecdysozoa</taxon>
        <taxon>Nematoda</taxon>
        <taxon>Enoplea</taxon>
        <taxon>Dorylaimia</taxon>
        <taxon>Trichinellida</taxon>
        <taxon>Trichuridae</taxon>
        <taxon>Trichuris</taxon>
    </lineage>
</organism>
<gene>
    <name evidence="3" type="ORF">TTRE_0000479801</name>
</gene>
<dbReference type="SMART" id="SM00220">
    <property type="entry name" value="S_TKc"/>
    <property type="match status" value="1"/>
</dbReference>
<accession>A0A077ZA33</accession>
<dbReference type="GO" id="GO:0005524">
    <property type="term" value="F:ATP binding"/>
    <property type="evidence" value="ECO:0007669"/>
    <property type="project" value="InterPro"/>
</dbReference>
<dbReference type="GO" id="GO:0005737">
    <property type="term" value="C:cytoplasm"/>
    <property type="evidence" value="ECO:0007669"/>
    <property type="project" value="TreeGrafter"/>
</dbReference>
<evidence type="ECO:0000313" key="3">
    <source>
        <dbReference type="EMBL" id="CDW56518.1"/>
    </source>
</evidence>
<feature type="domain" description="Protein kinase" evidence="2">
    <location>
        <begin position="97"/>
        <end position="403"/>
    </location>
</feature>
<dbReference type="EMBL" id="HG806048">
    <property type="protein sequence ID" value="CDW56518.1"/>
    <property type="molecule type" value="Genomic_DNA"/>
</dbReference>
<feature type="compositionally biased region" description="Acidic residues" evidence="1">
    <location>
        <begin position="1"/>
        <end position="14"/>
    </location>
</feature>
<dbReference type="InterPro" id="IPR024604">
    <property type="entry name" value="GSG2_C"/>
</dbReference>
<dbReference type="PANTHER" id="PTHR24419:SF34">
    <property type="entry name" value="PROTEIN TUBE-RELATED"/>
    <property type="match status" value="1"/>
</dbReference>
<dbReference type="PANTHER" id="PTHR24419">
    <property type="entry name" value="INTERLEUKIN-1 RECEPTOR-ASSOCIATED KINASE"/>
    <property type="match status" value="1"/>
</dbReference>
<evidence type="ECO:0000313" key="4">
    <source>
        <dbReference type="Proteomes" id="UP000030665"/>
    </source>
</evidence>
<dbReference type="Gene3D" id="3.30.200.20">
    <property type="entry name" value="Phosphorylase Kinase, domain 1"/>
    <property type="match status" value="2"/>
</dbReference>
<dbReference type="InterPro" id="IPR000719">
    <property type="entry name" value="Prot_kinase_dom"/>
</dbReference>
<keyword evidence="3" id="KW-0808">Transferase</keyword>
<sequence length="403" mass="46635">MLGSNEESESDEGNIEQVERQEETRGKHTYDSRQSVCDGKNFQEIEEEQPTCSNQLSDSGQPTEGRNRSATYLEEILQHCGQTEVLTWKDISAGSQFEKWEKIGEGAFSEVFLGYFRRHKCCIKIIPINGPHRQYTEVEHSIDDVVPEIAISFVRCLQGKYPRPLQEAWDMYASIYSTFKEHPNGAPEGQLYLLIFMEHVAITFGRLSYKRVKNPEDLFKQLTVTLYILEKKFKFEHRDLHVGNILMKYTRLKRTTYAIEGQRYSSRAHGLLCYIMDYGLSRFEIGNRLYYTNLPSDSEIIEGSEDHAHMLPLMRDLLRNSWAGYNPKTNVLWIAYLIDAFANGTDYLGATLAPAKKERLLNIKRQVEQCNSSEQTLLITELFPPPTQFVRNIRTNANLRSTR</sequence>
<feature type="compositionally biased region" description="Polar residues" evidence="1">
    <location>
        <begin position="50"/>
        <end position="66"/>
    </location>
</feature>
<dbReference type="Proteomes" id="UP000030665">
    <property type="component" value="Unassembled WGS sequence"/>
</dbReference>
<reference evidence="3" key="2">
    <citation type="submission" date="2014-03" db="EMBL/GenBank/DDBJ databases">
        <title>The whipworm genome and dual-species transcriptomics of an intimate host-pathogen interaction.</title>
        <authorList>
            <person name="Foth B.J."/>
            <person name="Tsai I.J."/>
            <person name="Reid A.J."/>
            <person name="Bancroft A.J."/>
            <person name="Nichol S."/>
            <person name="Tracey A."/>
            <person name="Holroyd N."/>
            <person name="Cotton J.A."/>
            <person name="Stanley E.J."/>
            <person name="Zarowiecki M."/>
            <person name="Liu J.Z."/>
            <person name="Huckvale T."/>
            <person name="Cooper P.J."/>
            <person name="Grencis R.K."/>
            <person name="Berriman M."/>
        </authorList>
    </citation>
    <scope>NUCLEOTIDE SEQUENCE [LARGE SCALE GENOMIC DNA]</scope>
</reference>
<evidence type="ECO:0000259" key="2">
    <source>
        <dbReference type="PROSITE" id="PS50011"/>
    </source>
</evidence>
<dbReference type="AlphaFoldDB" id="A0A077ZA33"/>
<dbReference type="STRING" id="36087.A0A077ZA33"/>
<feature type="compositionally biased region" description="Basic and acidic residues" evidence="1">
    <location>
        <begin position="17"/>
        <end position="31"/>
    </location>
</feature>
<dbReference type="InterPro" id="IPR011009">
    <property type="entry name" value="Kinase-like_dom_sf"/>
</dbReference>
<protein>
    <submittedName>
        <fullName evidence="3">Pkinase and DUF3635 domain containing protein</fullName>
    </submittedName>
</protein>
<dbReference type="Gene3D" id="1.10.510.10">
    <property type="entry name" value="Transferase(Phosphotransferase) domain 1"/>
    <property type="match status" value="1"/>
</dbReference>
<name>A0A077ZA33_TRITR</name>
<feature type="region of interest" description="Disordered" evidence="1">
    <location>
        <begin position="1"/>
        <end position="66"/>
    </location>
</feature>
<reference evidence="3" key="1">
    <citation type="submission" date="2014-01" db="EMBL/GenBank/DDBJ databases">
        <authorList>
            <person name="Aslett M."/>
        </authorList>
    </citation>
    <scope>NUCLEOTIDE SEQUENCE</scope>
</reference>
<dbReference type="SMART" id="SM01331">
    <property type="entry name" value="DUF3635"/>
    <property type="match status" value="1"/>
</dbReference>
<proteinExistence type="predicted"/>
<dbReference type="GO" id="GO:0005634">
    <property type="term" value="C:nucleus"/>
    <property type="evidence" value="ECO:0007669"/>
    <property type="project" value="TreeGrafter"/>
</dbReference>
<dbReference type="GO" id="GO:0035556">
    <property type="term" value="P:intracellular signal transduction"/>
    <property type="evidence" value="ECO:0007669"/>
    <property type="project" value="TreeGrafter"/>
</dbReference>
<dbReference type="SUPFAM" id="SSF56112">
    <property type="entry name" value="Protein kinase-like (PK-like)"/>
    <property type="match status" value="1"/>
</dbReference>
<keyword evidence="3" id="KW-0418">Kinase</keyword>